<dbReference type="eggNOG" id="COG1216">
    <property type="taxonomic scope" value="Bacteria"/>
</dbReference>
<dbReference type="RefSeq" id="WP_005469580.1">
    <property type="nucleotide sequence ID" value="NZ_KB291047.1"/>
</dbReference>
<proteinExistence type="inferred from homology"/>
<evidence type="ECO:0000313" key="5">
    <source>
        <dbReference type="Proteomes" id="UP000010408"/>
    </source>
</evidence>
<dbReference type="GO" id="GO:0016757">
    <property type="term" value="F:glycosyltransferase activity"/>
    <property type="evidence" value="ECO:0007669"/>
    <property type="project" value="UniProtKB-KW"/>
</dbReference>
<name>L1NCT7_9PORP</name>
<dbReference type="Proteomes" id="UP000010408">
    <property type="component" value="Unassembled WGS sequence"/>
</dbReference>
<dbReference type="Gene3D" id="3.90.550.10">
    <property type="entry name" value="Spore Coat Polysaccharide Biosynthesis Protein SpsA, Chain A"/>
    <property type="match status" value="1"/>
</dbReference>
<dbReference type="AlphaFoldDB" id="L1NCT7"/>
<gene>
    <name evidence="4" type="ORF">HMPREF9134_01057</name>
</gene>
<organism evidence="4 5">
    <name type="scientific">Porphyromonas catoniae F0037</name>
    <dbReference type="NCBI Taxonomy" id="1127696"/>
    <lineage>
        <taxon>Bacteria</taxon>
        <taxon>Pseudomonadati</taxon>
        <taxon>Bacteroidota</taxon>
        <taxon>Bacteroidia</taxon>
        <taxon>Bacteroidales</taxon>
        <taxon>Porphyromonadaceae</taxon>
        <taxon>Porphyromonas</taxon>
    </lineage>
</organism>
<comment type="similarity">
    <text evidence="1">Belongs to the glycosyltransferase 2 family.</text>
</comment>
<keyword evidence="3 4" id="KW-0808">Transferase</keyword>
<dbReference type="EMBL" id="AMEQ01000029">
    <property type="protein sequence ID" value="EKY01151.1"/>
    <property type="molecule type" value="Genomic_DNA"/>
</dbReference>
<protein>
    <submittedName>
        <fullName evidence="4">Glycosyltransferase, group 2 family protein</fullName>
    </submittedName>
</protein>
<dbReference type="HOGENOM" id="CLU_023845_4_0_10"/>
<dbReference type="PANTHER" id="PTHR43179:SF12">
    <property type="entry name" value="GALACTOFURANOSYLTRANSFERASE GLFT2"/>
    <property type="match status" value="1"/>
</dbReference>
<accession>L1NCT7</accession>
<dbReference type="PATRIC" id="fig|1127696.3.peg.958"/>
<evidence type="ECO:0000256" key="1">
    <source>
        <dbReference type="ARBA" id="ARBA00006739"/>
    </source>
</evidence>
<dbReference type="PANTHER" id="PTHR43179">
    <property type="entry name" value="RHAMNOSYLTRANSFERASE WBBL"/>
    <property type="match status" value="1"/>
</dbReference>
<evidence type="ECO:0000256" key="3">
    <source>
        <dbReference type="ARBA" id="ARBA00022679"/>
    </source>
</evidence>
<dbReference type="CDD" id="cd04186">
    <property type="entry name" value="GT_2_like_c"/>
    <property type="match status" value="1"/>
</dbReference>
<comment type="caution">
    <text evidence="4">The sequence shown here is derived from an EMBL/GenBank/DDBJ whole genome shotgun (WGS) entry which is preliminary data.</text>
</comment>
<keyword evidence="2" id="KW-0328">Glycosyltransferase</keyword>
<dbReference type="SUPFAM" id="SSF53448">
    <property type="entry name" value="Nucleotide-diphospho-sugar transferases"/>
    <property type="match status" value="1"/>
</dbReference>
<dbReference type="InterPro" id="IPR029044">
    <property type="entry name" value="Nucleotide-diphossugar_trans"/>
</dbReference>
<evidence type="ECO:0000256" key="2">
    <source>
        <dbReference type="ARBA" id="ARBA00022676"/>
    </source>
</evidence>
<dbReference type="Pfam" id="PF13641">
    <property type="entry name" value="Glyco_tranf_2_3"/>
    <property type="match status" value="1"/>
</dbReference>
<sequence>MHHEPQQQVAVLVLNWNGRALLEQFLPSWVEHTRGIAELIIVDNGSTDDSLPFLHQYYPEVRVLSFDTNYGFAEGYNRAIRELDYPIVVLLNSDAGLSSGWLDEPLRLLTEHPDVAAIQPTIRAYHEPQRYEYAGAAGGYIDALGYPFCRGRMLDTVELDEGQYNTPAEIFWASGACLIVRRSVYLEVGGLDPHFFAHQEEIDLCWRMNARGHKVMHAPSSLVYHVGGGSLSMESPRKVYLNFRNNLLMLYKNLPSRKLYLVLLMRIFLDSLASLLYLVKLRPRHALSVIEAWRSFLIVRGQYEAVRRENIRLTSTPPSPDILKPYSLLWHYYVHRERTYNALPR</sequence>
<evidence type="ECO:0000313" key="4">
    <source>
        <dbReference type="EMBL" id="EKY01151.1"/>
    </source>
</evidence>
<dbReference type="STRING" id="1127696.HMPREF9134_01057"/>
<reference evidence="4 5" key="1">
    <citation type="submission" date="2012-05" db="EMBL/GenBank/DDBJ databases">
        <authorList>
            <person name="Weinstock G."/>
            <person name="Sodergren E."/>
            <person name="Lobos E.A."/>
            <person name="Fulton L."/>
            <person name="Fulton R."/>
            <person name="Courtney L."/>
            <person name="Fronick C."/>
            <person name="O'Laughlin M."/>
            <person name="Godfrey J."/>
            <person name="Wilson R.M."/>
            <person name="Miner T."/>
            <person name="Farmer C."/>
            <person name="Delehaunty K."/>
            <person name="Cordes M."/>
            <person name="Minx P."/>
            <person name="Tomlinson C."/>
            <person name="Chen J."/>
            <person name="Wollam A."/>
            <person name="Pepin K.H."/>
            <person name="Bhonagiri V."/>
            <person name="Zhang X."/>
            <person name="Suruliraj S."/>
            <person name="Warren W."/>
            <person name="Mitreva M."/>
            <person name="Mardis E.R."/>
            <person name="Wilson R.K."/>
        </authorList>
    </citation>
    <scope>NUCLEOTIDE SEQUENCE [LARGE SCALE GENOMIC DNA]</scope>
    <source>
        <strain evidence="4 5">F0037</strain>
    </source>
</reference>